<feature type="compositionally biased region" description="Basic and acidic residues" evidence="1">
    <location>
        <begin position="611"/>
        <end position="633"/>
    </location>
</feature>
<dbReference type="Proteomes" id="UP000694558">
    <property type="component" value="Chromosome 12"/>
</dbReference>
<dbReference type="PROSITE" id="PS51257">
    <property type="entry name" value="PROKAR_LIPOPROTEIN"/>
    <property type="match status" value="1"/>
</dbReference>
<reference evidence="5" key="2">
    <citation type="submission" date="2025-08" db="UniProtKB">
        <authorList>
            <consortium name="Ensembl"/>
        </authorList>
    </citation>
    <scope>IDENTIFICATION</scope>
</reference>
<feature type="chain" id="PRO_5034258703" description="Fibronectin type-III domain-containing protein" evidence="3">
    <location>
        <begin position="28"/>
        <end position="687"/>
    </location>
</feature>
<sequence>METLKHWSSLHGYIVFMLLTTVGTGSACEAPSSPECFRESDDGSVYTCEWSTNNTADSNVTFDLFFNETKFGGIKTTRHHIIEELLIRYRAVYIWVEAHVGNSSCTSPRRSVELEHIVKFDAPQNISMFWSENNLTLMWKNPGKHPALAEVWFRRDGPATESWEKRLTNTTVLTAHSSRKILTSMCPTLKEEVTSEYQAAVVNLLKRSAYQVQIRHRSTQVKTPLWSKWSPVVVVPAELEHEPEVTMTTKHLKGFREVTLSWKPMPRAAAAAAAGVNYTVADTQSSHGCPCARRTIDINTNKYTINVTYSAVNISVIARNAAGCSPSAVIQVPAEPMANLETCDKPLVDKLNRKTCKQWYERQEETSKPENIITLASKKKQERKTERKRGVALLKEYVGYLYFEHVCDGGNPRTVKACLYYIREGEPRAAPEDFTAPSKTHSSVTLSWKAIASVDRRGVLTHYRLCTVKLGSQDEQKECHNVSASLTKLHLEKLTPGAKYNISLAAVTRVGTGPAATVIVSTLQAKTVNAWLSFGLLFVFFLGSTMCTVVLKRIKNRIFPPVPTPVIPDFSSNQPEHQGMLEGKEELHDELMLLQLHPEGKSVPEDTEESTALREAWDAGSDTDVKKTERGDSRSSGGSGDDSPDSAGQAPRSSREGKTTDLDQVDNELAMLIYRNGLVFDVKTDSP</sequence>
<evidence type="ECO:0000256" key="3">
    <source>
        <dbReference type="SAM" id="SignalP"/>
    </source>
</evidence>
<dbReference type="InterPro" id="IPR053073">
    <property type="entry name" value="IL11/IL27_subunit_beta"/>
</dbReference>
<evidence type="ECO:0000259" key="4">
    <source>
        <dbReference type="PROSITE" id="PS50853"/>
    </source>
</evidence>
<keyword evidence="2" id="KW-1133">Transmembrane helix</keyword>
<feature type="region of interest" description="Disordered" evidence="1">
    <location>
        <begin position="598"/>
        <end position="664"/>
    </location>
</feature>
<evidence type="ECO:0000313" key="5">
    <source>
        <dbReference type="Ensembl" id="ENSSMAP00000034658.1"/>
    </source>
</evidence>
<dbReference type="InterPro" id="IPR036116">
    <property type="entry name" value="FN3_sf"/>
</dbReference>
<evidence type="ECO:0000256" key="2">
    <source>
        <dbReference type="SAM" id="Phobius"/>
    </source>
</evidence>
<dbReference type="SMART" id="SM00060">
    <property type="entry name" value="FN3"/>
    <property type="match status" value="3"/>
</dbReference>
<protein>
    <recommendedName>
        <fullName evidence="4">Fibronectin type-III domain-containing protein</fullName>
    </recommendedName>
</protein>
<feature type="signal peptide" evidence="3">
    <location>
        <begin position="1"/>
        <end position="27"/>
    </location>
</feature>
<reference evidence="5" key="1">
    <citation type="submission" date="2023-05" db="EMBL/GenBank/DDBJ databases">
        <title>High-quality long-read genome of Scophthalmus maximus.</title>
        <authorList>
            <person name="Lien S."/>
            <person name="Martinez P."/>
        </authorList>
    </citation>
    <scope>NUCLEOTIDE SEQUENCE [LARGE SCALE GENOMIC DNA]</scope>
</reference>
<accession>A0A8D3BI83</accession>
<dbReference type="SUPFAM" id="SSF49265">
    <property type="entry name" value="Fibronectin type III"/>
    <property type="match status" value="2"/>
</dbReference>
<feature type="transmembrane region" description="Helical" evidence="2">
    <location>
        <begin position="530"/>
        <end position="551"/>
    </location>
</feature>
<dbReference type="PANTHER" id="PTHR48483">
    <property type="entry name" value="INTERLEUKIN-27 SUBUNIT BETA"/>
    <property type="match status" value="1"/>
</dbReference>
<dbReference type="CDD" id="cd00063">
    <property type="entry name" value="FN3"/>
    <property type="match status" value="1"/>
</dbReference>
<evidence type="ECO:0000313" key="6">
    <source>
        <dbReference type="Proteomes" id="UP000694558"/>
    </source>
</evidence>
<keyword evidence="2" id="KW-0472">Membrane</keyword>
<evidence type="ECO:0000256" key="1">
    <source>
        <dbReference type="SAM" id="MobiDB-lite"/>
    </source>
</evidence>
<name>A0A8D3BI83_SCOMX</name>
<dbReference type="Pfam" id="PF00041">
    <property type="entry name" value="fn3"/>
    <property type="match status" value="1"/>
</dbReference>
<dbReference type="GeneTree" id="ENSGT00940000169112"/>
<dbReference type="Gene3D" id="2.60.40.10">
    <property type="entry name" value="Immunoglobulins"/>
    <property type="match status" value="3"/>
</dbReference>
<dbReference type="PANTHER" id="PTHR48483:SF1">
    <property type="entry name" value="INTERLEUKIN-12 RECEPTOR SUBUNIT BETA-1-RELATED"/>
    <property type="match status" value="1"/>
</dbReference>
<dbReference type="PROSITE" id="PS50853">
    <property type="entry name" value="FN3"/>
    <property type="match status" value="1"/>
</dbReference>
<feature type="domain" description="Fibronectin type-III" evidence="4">
    <location>
        <begin position="430"/>
        <end position="526"/>
    </location>
</feature>
<dbReference type="AlphaFoldDB" id="A0A8D3BI83"/>
<gene>
    <name evidence="5" type="primary">il12rb1</name>
</gene>
<dbReference type="InterPro" id="IPR013783">
    <property type="entry name" value="Ig-like_fold"/>
</dbReference>
<keyword evidence="2" id="KW-0812">Transmembrane</keyword>
<dbReference type="Ensembl" id="ENSSMAT00000035099.2">
    <property type="protein sequence ID" value="ENSSMAP00000034658.1"/>
    <property type="gene ID" value="ENSSMAG00000021194.2"/>
</dbReference>
<keyword evidence="3" id="KW-0732">Signal</keyword>
<proteinExistence type="predicted"/>
<dbReference type="OMA" id="GFLTHYK"/>
<dbReference type="InterPro" id="IPR003961">
    <property type="entry name" value="FN3_dom"/>
</dbReference>
<organism evidence="5 6">
    <name type="scientific">Scophthalmus maximus</name>
    <name type="common">Turbot</name>
    <name type="synonym">Psetta maxima</name>
    <dbReference type="NCBI Taxonomy" id="52904"/>
    <lineage>
        <taxon>Eukaryota</taxon>
        <taxon>Metazoa</taxon>
        <taxon>Chordata</taxon>
        <taxon>Craniata</taxon>
        <taxon>Vertebrata</taxon>
        <taxon>Euteleostomi</taxon>
        <taxon>Actinopterygii</taxon>
        <taxon>Neopterygii</taxon>
        <taxon>Teleostei</taxon>
        <taxon>Neoteleostei</taxon>
        <taxon>Acanthomorphata</taxon>
        <taxon>Carangaria</taxon>
        <taxon>Pleuronectiformes</taxon>
        <taxon>Pleuronectoidei</taxon>
        <taxon>Scophthalmidae</taxon>
        <taxon>Scophthalmus</taxon>
    </lineage>
</organism>